<accession>D8UFR4</accession>
<dbReference type="GeneID" id="9626940"/>
<evidence type="ECO:0000313" key="2">
    <source>
        <dbReference type="Proteomes" id="UP000001058"/>
    </source>
</evidence>
<gene>
    <name evidence="1" type="ORF">VOLCADRAFT_98589</name>
</gene>
<dbReference type="Proteomes" id="UP000001058">
    <property type="component" value="Unassembled WGS sequence"/>
</dbReference>
<dbReference type="EMBL" id="GL378395">
    <property type="protein sequence ID" value="EFJ41425.1"/>
    <property type="molecule type" value="Genomic_DNA"/>
</dbReference>
<dbReference type="RefSeq" id="XP_002957531.1">
    <property type="nucleotide sequence ID" value="XM_002957485.1"/>
</dbReference>
<organism evidence="2">
    <name type="scientific">Volvox carteri f. nagariensis</name>
    <dbReference type="NCBI Taxonomy" id="3068"/>
    <lineage>
        <taxon>Eukaryota</taxon>
        <taxon>Viridiplantae</taxon>
        <taxon>Chlorophyta</taxon>
        <taxon>core chlorophytes</taxon>
        <taxon>Chlorophyceae</taxon>
        <taxon>CS clade</taxon>
        <taxon>Chlamydomonadales</taxon>
        <taxon>Volvocaceae</taxon>
        <taxon>Volvox</taxon>
    </lineage>
</organism>
<dbReference type="InParanoid" id="D8UFR4"/>
<name>D8UFR4_VOLCA</name>
<dbReference type="AlphaFoldDB" id="D8UFR4"/>
<keyword evidence="2" id="KW-1185">Reference proteome</keyword>
<evidence type="ECO:0000313" key="1">
    <source>
        <dbReference type="EMBL" id="EFJ41425.1"/>
    </source>
</evidence>
<reference evidence="1 2" key="1">
    <citation type="journal article" date="2010" name="Science">
        <title>Genomic analysis of organismal complexity in the multicellular green alga Volvox carteri.</title>
        <authorList>
            <person name="Prochnik S.E."/>
            <person name="Umen J."/>
            <person name="Nedelcu A.M."/>
            <person name="Hallmann A."/>
            <person name="Miller S.M."/>
            <person name="Nishii I."/>
            <person name="Ferris P."/>
            <person name="Kuo A."/>
            <person name="Mitros T."/>
            <person name="Fritz-Laylin L.K."/>
            <person name="Hellsten U."/>
            <person name="Chapman J."/>
            <person name="Simakov O."/>
            <person name="Rensing S.A."/>
            <person name="Terry A."/>
            <person name="Pangilinan J."/>
            <person name="Kapitonov V."/>
            <person name="Jurka J."/>
            <person name="Salamov A."/>
            <person name="Shapiro H."/>
            <person name="Schmutz J."/>
            <person name="Grimwood J."/>
            <person name="Lindquist E."/>
            <person name="Lucas S."/>
            <person name="Grigoriev I.V."/>
            <person name="Schmitt R."/>
            <person name="Kirk D."/>
            <person name="Rokhsar D.S."/>
        </authorList>
    </citation>
    <scope>NUCLEOTIDE SEQUENCE [LARGE SCALE GENOMIC DNA]</scope>
    <source>
        <strain evidence="2">f. Nagariensis / Eve</strain>
    </source>
</reference>
<proteinExistence type="predicted"/>
<sequence length="185" mass="20566">MQQPSGIKLRQLYRIHSQQVTLDPSVKQQVDRLRLIRDCAEDVLDAVIGCSIDPPLEDVATAVNLAFPVIQMLACEGIHHARTVDNGMPPAAMAACRNLVVASRNALGRRVRNGNPPLELRQRARCNQLGVAPMPELSAWLNEHGRPDRVASIMAMSVRQEERKRLLLAEVKSVCVPKHGMSEIW</sequence>
<protein>
    <submittedName>
        <fullName evidence="1">Uncharacterized protein</fullName>
    </submittedName>
</protein>
<dbReference type="KEGG" id="vcn:VOLCADRAFT_98589"/>